<evidence type="ECO:0000259" key="2">
    <source>
        <dbReference type="Pfam" id="PF08245"/>
    </source>
</evidence>
<dbReference type="AlphaFoldDB" id="A0A0B6CSS0"/>
<organism evidence="3 4">
    <name type="scientific">Francisella philomiragia</name>
    <dbReference type="NCBI Taxonomy" id="28110"/>
    <lineage>
        <taxon>Bacteria</taxon>
        <taxon>Pseudomonadati</taxon>
        <taxon>Pseudomonadota</taxon>
        <taxon>Gammaproteobacteria</taxon>
        <taxon>Thiotrichales</taxon>
        <taxon>Francisellaceae</taxon>
        <taxon>Francisella</taxon>
    </lineage>
</organism>
<dbReference type="OrthoDB" id="2884at2"/>
<dbReference type="SUPFAM" id="SSF53623">
    <property type="entry name" value="MurD-like peptide ligases, catalytic domain"/>
    <property type="match status" value="1"/>
</dbReference>
<dbReference type="Pfam" id="PF08245">
    <property type="entry name" value="Mur_ligase_M"/>
    <property type="match status" value="1"/>
</dbReference>
<evidence type="ECO:0000313" key="4">
    <source>
        <dbReference type="Proteomes" id="UP000031830"/>
    </source>
</evidence>
<dbReference type="KEGG" id="fpz:LA55_1351"/>
<dbReference type="InterPro" id="IPR008337">
    <property type="entry name" value="Capsule_biosynth_CapB"/>
</dbReference>
<feature type="domain" description="Mur ligase central" evidence="2">
    <location>
        <begin position="40"/>
        <end position="159"/>
    </location>
</feature>
<evidence type="ECO:0000256" key="1">
    <source>
        <dbReference type="SAM" id="Phobius"/>
    </source>
</evidence>
<dbReference type="Proteomes" id="UP000031830">
    <property type="component" value="Chromosome"/>
</dbReference>
<reference evidence="3 4" key="1">
    <citation type="journal article" date="2015" name="Genome Announc.">
        <title>Genome sequencing of 18 francisella strains to aid in assay development and testing.</title>
        <authorList>
            <person name="Johnson S.L."/>
            <person name="Daligault H.E."/>
            <person name="Davenport K.W."/>
            <person name="Coyne S.R."/>
            <person name="Frey K.G."/>
            <person name="Koroleva G.I."/>
            <person name="Broomall S.M."/>
            <person name="Bishop-Lilly K.A."/>
            <person name="Bruce D.C."/>
            <person name="Chertkov O."/>
            <person name="Freitas T."/>
            <person name="Jaissle J."/>
            <person name="Ladner J.T."/>
            <person name="Rosenzweig C.N."/>
            <person name="Gibbons H.S."/>
            <person name="Palacios G.F."/>
            <person name="Redden C.L."/>
            <person name="Xu Y."/>
            <person name="Minogue T.D."/>
            <person name="Chain P.S."/>
        </authorList>
    </citation>
    <scope>NUCLEOTIDE SEQUENCE [LARGE SCALE GENOMIC DNA]</scope>
    <source>
        <strain evidence="3 4">GA01-2794</strain>
    </source>
</reference>
<protein>
    <submittedName>
        <fullName evidence="3">Poly-gamma-glutamate synthase PgsB</fullName>
    </submittedName>
</protein>
<proteinExistence type="predicted"/>
<dbReference type="GO" id="GO:0016881">
    <property type="term" value="F:acid-amino acid ligase activity"/>
    <property type="evidence" value="ECO:0007669"/>
    <property type="project" value="InterPro"/>
</dbReference>
<dbReference type="GO" id="GO:0005524">
    <property type="term" value="F:ATP binding"/>
    <property type="evidence" value="ECO:0007669"/>
    <property type="project" value="InterPro"/>
</dbReference>
<dbReference type="PANTHER" id="PTHR43445:SF1">
    <property type="entry name" value="PGA SYNTHASE CAPB"/>
    <property type="match status" value="1"/>
</dbReference>
<dbReference type="RefSeq" id="WP_149031975.1">
    <property type="nucleotide sequence ID" value="NZ_CP009440.1"/>
</dbReference>
<gene>
    <name evidence="3" type="primary">pgsB</name>
    <name evidence="3" type="ORF">LA55_1351</name>
</gene>
<dbReference type="Gene3D" id="3.40.1190.10">
    <property type="entry name" value="Mur-like, catalytic domain"/>
    <property type="match status" value="1"/>
</dbReference>
<sequence>MAVLDFWLIIIVFVILCLYLIVENIVHNVSIKSIPIRIHVNGTRGKSSVARLIAAGVRAGGYRTVAKTTGTLARYINVDGTETPVFRIGFSNIAEQVKIMFKARRAKADAIIIECMALQPLLQSLCELKLIKATHGVLTNARPDHLDVMGPTERDVAKALAGTVPVKSKYFTAEDVHIDFFEYACKDRATELFVATAADAELVSDDEINKFVYSEFKINVALALKVTDDLGIPREVALKGMWEATPDPGAMTEYNFDINSSEMNFANAFAANDPVSTKMLWDKLYTKYQYCDKKVLVVNCRDDREDRSKQIAEAILNWEKPDLVTLIGTGTDVFVSFYKKYSKSLGIKPAQVIVCEDMQPLEILEKINVTQPADTYMLVGVGNIKDIGMSLVDYCDQSHKQKHGL</sequence>
<dbReference type="STRING" id="28110.KU46_1817"/>
<dbReference type="InterPro" id="IPR013221">
    <property type="entry name" value="Mur_ligase_cen"/>
</dbReference>
<name>A0A0B6CSS0_9GAMM</name>
<dbReference type="InterPro" id="IPR036565">
    <property type="entry name" value="Mur-like_cat_sf"/>
</dbReference>
<dbReference type="GO" id="GO:0045227">
    <property type="term" value="P:capsule polysaccharide biosynthetic process"/>
    <property type="evidence" value="ECO:0007669"/>
    <property type="project" value="InterPro"/>
</dbReference>
<dbReference type="PRINTS" id="PR01758">
    <property type="entry name" value="CAPSULEPROTB"/>
</dbReference>
<keyword evidence="1" id="KW-0812">Transmembrane</keyword>
<accession>A0A0B6CSS0</accession>
<dbReference type="GO" id="GO:0016020">
    <property type="term" value="C:membrane"/>
    <property type="evidence" value="ECO:0007669"/>
    <property type="project" value="InterPro"/>
</dbReference>
<keyword evidence="1" id="KW-0472">Membrane</keyword>
<dbReference type="EMBL" id="CP009440">
    <property type="protein sequence ID" value="AJI53524.1"/>
    <property type="molecule type" value="Genomic_DNA"/>
</dbReference>
<dbReference type="InterPro" id="IPR050061">
    <property type="entry name" value="MurCDEF_pg_biosynth"/>
</dbReference>
<dbReference type="PANTHER" id="PTHR43445">
    <property type="entry name" value="UDP-N-ACETYLMURAMATE--L-ALANINE LIGASE-RELATED"/>
    <property type="match status" value="1"/>
</dbReference>
<keyword evidence="1" id="KW-1133">Transmembrane helix</keyword>
<dbReference type="NCBIfam" id="TIGR04012">
    <property type="entry name" value="poly_gGlu_PgsB"/>
    <property type="match status" value="1"/>
</dbReference>
<evidence type="ECO:0000313" key="3">
    <source>
        <dbReference type="EMBL" id="AJI53524.1"/>
    </source>
</evidence>
<feature type="transmembrane region" description="Helical" evidence="1">
    <location>
        <begin position="6"/>
        <end position="26"/>
    </location>
</feature>